<dbReference type="KEGG" id="bxe:Bxe_A1865"/>
<protein>
    <submittedName>
        <fullName evidence="1">Uncharacterized protein</fullName>
    </submittedName>
</protein>
<sequence length="191" mass="21008">MIQVKSQQASCPYFCKRASLQKTGRWFATAHRAAERENGQADMKNGRLAAFALLMIILAGCSTEESRMAARRDTEVALETAREQAHVDCSSPAACELLWSRTRLYVAQRSATPIRRADDTAIETAEPHTFGTVYVWATRTSGAGGISTIQVKGMCRGMYRADGNPGWLYGTCARQIRSVETEFRSFIGAAS</sequence>
<dbReference type="AlphaFoldDB" id="Q13XT9"/>
<name>Q13XT9_PARXL</name>
<evidence type="ECO:0000313" key="1">
    <source>
        <dbReference type="EMBL" id="ABE31100.1"/>
    </source>
</evidence>
<dbReference type="Proteomes" id="UP000001817">
    <property type="component" value="Chromosome 1"/>
</dbReference>
<dbReference type="eggNOG" id="ENOG5031CR0">
    <property type="taxonomic scope" value="Bacteria"/>
</dbReference>
<gene>
    <name evidence="1" type="ORF">Bxe_A1865</name>
</gene>
<evidence type="ECO:0000313" key="2">
    <source>
        <dbReference type="Proteomes" id="UP000001817"/>
    </source>
</evidence>
<accession>Q13XT9</accession>
<reference evidence="1 2" key="1">
    <citation type="journal article" date="2006" name="Proc. Natl. Acad. Sci. U.S.A.">
        <title>Burkholderia xenovorans LB400 harbors a multi-replicon, 9.73-Mbp genome shaped for versatility.</title>
        <authorList>
            <person name="Chain P.S."/>
            <person name="Denef V.J."/>
            <person name="Konstantinidis K.T."/>
            <person name="Vergez L.M."/>
            <person name="Agullo L."/>
            <person name="Reyes V.L."/>
            <person name="Hauser L."/>
            <person name="Cordova M."/>
            <person name="Gomez L."/>
            <person name="Gonzalez M."/>
            <person name="Land M."/>
            <person name="Lao V."/>
            <person name="Larimer F."/>
            <person name="LiPuma J.J."/>
            <person name="Mahenthiralingam E."/>
            <person name="Malfatti S.A."/>
            <person name="Marx C.J."/>
            <person name="Parnell J.J."/>
            <person name="Ramette A."/>
            <person name="Richardson P."/>
            <person name="Seeger M."/>
            <person name="Smith D."/>
            <person name="Spilker T."/>
            <person name="Sul W.J."/>
            <person name="Tsoi T.V."/>
            <person name="Ulrich L.E."/>
            <person name="Zhulin I.B."/>
            <person name="Tiedje J.M."/>
        </authorList>
    </citation>
    <scope>NUCLEOTIDE SEQUENCE [LARGE SCALE GENOMIC DNA]</scope>
    <source>
        <strain evidence="1 2">LB400</strain>
    </source>
</reference>
<proteinExistence type="predicted"/>
<organism evidence="1 2">
    <name type="scientific">Paraburkholderia xenovorans (strain LB400)</name>
    <dbReference type="NCBI Taxonomy" id="266265"/>
    <lineage>
        <taxon>Bacteria</taxon>
        <taxon>Pseudomonadati</taxon>
        <taxon>Pseudomonadota</taxon>
        <taxon>Betaproteobacteria</taxon>
        <taxon>Burkholderiales</taxon>
        <taxon>Burkholderiaceae</taxon>
        <taxon>Paraburkholderia</taxon>
    </lineage>
</organism>
<dbReference type="EMBL" id="CP000270">
    <property type="protein sequence ID" value="ABE31100.1"/>
    <property type="molecule type" value="Genomic_DNA"/>
</dbReference>
<keyword evidence="2" id="KW-1185">Reference proteome</keyword>